<sequence length="137" mass="15061">MRYASTSLQTARLFRTAASFTCFLYCQTDTKRVVSCTRSTGVSSLRIRPLPSHRRASFAGLRLPLKNSTWNPGLQTSADATRLASCMCSWKCSSWRGRICPQSTSKRLTSDKSSVDWSLHASKALSPMTANICVCAG</sequence>
<reference evidence="1 2" key="1">
    <citation type="journal article" date="2019" name="New Phytol.">
        <title>Comparative genomics reveals unique wood-decay strategies and fruiting body development in the Schizophyllaceae.</title>
        <authorList>
            <person name="Almasi E."/>
            <person name="Sahu N."/>
            <person name="Krizsan K."/>
            <person name="Balint B."/>
            <person name="Kovacs G.M."/>
            <person name="Kiss B."/>
            <person name="Cseklye J."/>
            <person name="Drula E."/>
            <person name="Henrissat B."/>
            <person name="Nagy I."/>
            <person name="Chovatia M."/>
            <person name="Adam C."/>
            <person name="LaButti K."/>
            <person name="Lipzen A."/>
            <person name="Riley R."/>
            <person name="Grigoriev I.V."/>
            <person name="Nagy L.G."/>
        </authorList>
    </citation>
    <scope>NUCLEOTIDE SEQUENCE [LARGE SCALE GENOMIC DNA]</scope>
    <source>
        <strain evidence="1 2">NL-1724</strain>
    </source>
</reference>
<keyword evidence="2" id="KW-1185">Reference proteome</keyword>
<dbReference type="EMBL" id="VDMD01000002">
    <property type="protein sequence ID" value="TRM68267.1"/>
    <property type="molecule type" value="Genomic_DNA"/>
</dbReference>
<evidence type="ECO:0000313" key="1">
    <source>
        <dbReference type="EMBL" id="TRM68267.1"/>
    </source>
</evidence>
<gene>
    <name evidence="1" type="ORF">BD626DRAFT_113698</name>
</gene>
<accession>A0A550CU05</accession>
<comment type="caution">
    <text evidence="1">The sequence shown here is derived from an EMBL/GenBank/DDBJ whole genome shotgun (WGS) entry which is preliminary data.</text>
</comment>
<organism evidence="1 2">
    <name type="scientific">Schizophyllum amplum</name>
    <dbReference type="NCBI Taxonomy" id="97359"/>
    <lineage>
        <taxon>Eukaryota</taxon>
        <taxon>Fungi</taxon>
        <taxon>Dikarya</taxon>
        <taxon>Basidiomycota</taxon>
        <taxon>Agaricomycotina</taxon>
        <taxon>Agaricomycetes</taxon>
        <taxon>Agaricomycetidae</taxon>
        <taxon>Agaricales</taxon>
        <taxon>Schizophyllaceae</taxon>
        <taxon>Schizophyllum</taxon>
    </lineage>
</organism>
<dbReference type="Proteomes" id="UP000320762">
    <property type="component" value="Unassembled WGS sequence"/>
</dbReference>
<evidence type="ECO:0000313" key="2">
    <source>
        <dbReference type="Proteomes" id="UP000320762"/>
    </source>
</evidence>
<dbReference type="AlphaFoldDB" id="A0A550CU05"/>
<name>A0A550CU05_9AGAR</name>
<proteinExistence type="predicted"/>
<protein>
    <submittedName>
        <fullName evidence="1">Uncharacterized protein</fullName>
    </submittedName>
</protein>